<feature type="domain" description="RecF/RecN/SMC N-terminal" evidence="2">
    <location>
        <begin position="2"/>
        <end position="68"/>
    </location>
</feature>
<dbReference type="SUPFAM" id="SSF52540">
    <property type="entry name" value="P-loop containing nucleoside triphosphate hydrolases"/>
    <property type="match status" value="1"/>
</dbReference>
<feature type="coiled-coil region" evidence="1">
    <location>
        <begin position="131"/>
        <end position="158"/>
    </location>
</feature>
<dbReference type="Pfam" id="PF02463">
    <property type="entry name" value="SMC_N"/>
    <property type="match status" value="1"/>
</dbReference>
<dbReference type="Proteomes" id="UP000887574">
    <property type="component" value="Unplaced"/>
</dbReference>
<accession>A0A915E1F9</accession>
<dbReference type="InterPro" id="IPR003395">
    <property type="entry name" value="RecF/RecN/SMC_N"/>
</dbReference>
<dbReference type="AlphaFoldDB" id="A0A915E1F9"/>
<protein>
    <submittedName>
        <fullName evidence="4">RecF/RecN/SMC N-terminal domain-containing protein</fullName>
    </submittedName>
</protein>
<keyword evidence="3" id="KW-1185">Reference proteome</keyword>
<evidence type="ECO:0000256" key="1">
    <source>
        <dbReference type="SAM" id="Coils"/>
    </source>
</evidence>
<evidence type="ECO:0000259" key="2">
    <source>
        <dbReference type="Pfam" id="PF02463"/>
    </source>
</evidence>
<evidence type="ECO:0000313" key="4">
    <source>
        <dbReference type="WBParaSite" id="jg24879"/>
    </source>
</evidence>
<dbReference type="Gene3D" id="3.40.50.300">
    <property type="entry name" value="P-loop containing nucleotide triphosphate hydrolases"/>
    <property type="match status" value="1"/>
</dbReference>
<proteinExistence type="predicted"/>
<dbReference type="WBParaSite" id="jg24879">
    <property type="protein sequence ID" value="jg24879"/>
    <property type="gene ID" value="jg24879"/>
</dbReference>
<sequence>MFIKEINITGFRSYRDTTSVNNFSPKHNVVVVGRNGSGKSNFFYAIQFVLSNEYSHLNQEQRHNILHEVPILSEVRIMRQVGQKKDQYFIDNKVVTRTDVAGTRVFDEKKEESLKILQEPKEKLRRVSTLLSFIDGRLNKLEEEKEDLKDTKMGQDEKGGRIQVYELEVKEARNKCDKLPLSVSAEKNLEGIKKDIEKKETGFNYFAKVLEIGGRGESAGIGHTNS</sequence>
<organism evidence="3 4">
    <name type="scientific">Ditylenchus dipsaci</name>
    <dbReference type="NCBI Taxonomy" id="166011"/>
    <lineage>
        <taxon>Eukaryota</taxon>
        <taxon>Metazoa</taxon>
        <taxon>Ecdysozoa</taxon>
        <taxon>Nematoda</taxon>
        <taxon>Chromadorea</taxon>
        <taxon>Rhabditida</taxon>
        <taxon>Tylenchina</taxon>
        <taxon>Tylenchomorpha</taxon>
        <taxon>Sphaerularioidea</taxon>
        <taxon>Anguinidae</taxon>
        <taxon>Anguininae</taxon>
        <taxon>Ditylenchus</taxon>
    </lineage>
</organism>
<dbReference type="InterPro" id="IPR027417">
    <property type="entry name" value="P-loop_NTPase"/>
</dbReference>
<keyword evidence="1" id="KW-0175">Coiled coil</keyword>
<reference evidence="4" key="1">
    <citation type="submission" date="2022-11" db="UniProtKB">
        <authorList>
            <consortium name="WormBaseParasite"/>
        </authorList>
    </citation>
    <scope>IDENTIFICATION</scope>
</reference>
<dbReference type="PANTHER" id="PTHR43977">
    <property type="entry name" value="STRUCTURAL MAINTENANCE OF CHROMOSOMES PROTEIN 3"/>
    <property type="match status" value="1"/>
</dbReference>
<evidence type="ECO:0000313" key="3">
    <source>
        <dbReference type="Proteomes" id="UP000887574"/>
    </source>
</evidence>
<name>A0A915E1F9_9BILA</name>